<dbReference type="AlphaFoldDB" id="A0AAF0QWD8"/>
<organism evidence="1 2">
    <name type="scientific">Solanum verrucosum</name>
    <dbReference type="NCBI Taxonomy" id="315347"/>
    <lineage>
        <taxon>Eukaryota</taxon>
        <taxon>Viridiplantae</taxon>
        <taxon>Streptophyta</taxon>
        <taxon>Embryophyta</taxon>
        <taxon>Tracheophyta</taxon>
        <taxon>Spermatophyta</taxon>
        <taxon>Magnoliopsida</taxon>
        <taxon>eudicotyledons</taxon>
        <taxon>Gunneridae</taxon>
        <taxon>Pentapetalae</taxon>
        <taxon>asterids</taxon>
        <taxon>lamiids</taxon>
        <taxon>Solanales</taxon>
        <taxon>Solanaceae</taxon>
        <taxon>Solanoideae</taxon>
        <taxon>Solaneae</taxon>
        <taxon>Solanum</taxon>
    </lineage>
</organism>
<dbReference type="Gene3D" id="3.60.10.10">
    <property type="entry name" value="Endonuclease/exonuclease/phosphatase"/>
    <property type="match status" value="1"/>
</dbReference>
<protein>
    <submittedName>
        <fullName evidence="1">Uncharacterized protein</fullName>
    </submittedName>
</protein>
<gene>
    <name evidence="1" type="ORF">MTR67_023833</name>
</gene>
<sequence length="368" mass="42970">MDNGSGVNGVHITSVYAKYSEIERVDLWDSLANMNSQVQDAWCIGGDFNVILEASEKLGGKLYQAIESLDFANCMVRCGVEDAGYVSSTHTWCNNRRPRKRIWKRFDRVLINDGWLHKFQNIMVRHLSRTGSDHRPLLEWIIHVKGHPMWIMQQKLKNLSKILSVWSKDGDIFKKVEEWEEIVQRLEDIDVMDNTEESTVNLNKGQAEYVSWMAMQEALLKQKAQIRWFEEEDNNTWYFHNVIKDKTREEGFRSIEYKTTMAIGSKIVIRLWDNWTGKGALAKIFTNQSIYSKTKVSEFIQEGSWDMNKLAEFLPDQMVNIIANIHIGKWPKKDMAMWELETEGIYSTKSAQNIIRTHKEEDFTTSQV</sequence>
<evidence type="ECO:0000313" key="1">
    <source>
        <dbReference type="EMBL" id="WMV30448.1"/>
    </source>
</evidence>
<dbReference type="SUPFAM" id="SSF56219">
    <property type="entry name" value="DNase I-like"/>
    <property type="match status" value="1"/>
</dbReference>
<accession>A0AAF0QWD8</accession>
<dbReference type="Proteomes" id="UP001234989">
    <property type="component" value="Chromosome 5"/>
</dbReference>
<dbReference type="EMBL" id="CP133616">
    <property type="protein sequence ID" value="WMV30448.1"/>
    <property type="molecule type" value="Genomic_DNA"/>
</dbReference>
<keyword evidence="2" id="KW-1185">Reference proteome</keyword>
<dbReference type="PANTHER" id="PTHR33710">
    <property type="entry name" value="BNAC02G09200D PROTEIN"/>
    <property type="match status" value="1"/>
</dbReference>
<proteinExistence type="predicted"/>
<evidence type="ECO:0000313" key="2">
    <source>
        <dbReference type="Proteomes" id="UP001234989"/>
    </source>
</evidence>
<reference evidence="1" key="1">
    <citation type="submission" date="2023-08" db="EMBL/GenBank/DDBJ databases">
        <title>A de novo genome assembly of Solanum verrucosum Schlechtendal, a Mexican diploid species geographically isolated from the other diploid A-genome species in potato relatives.</title>
        <authorList>
            <person name="Hosaka K."/>
        </authorList>
    </citation>
    <scope>NUCLEOTIDE SEQUENCE</scope>
    <source>
        <tissue evidence="1">Young leaves</tissue>
    </source>
</reference>
<name>A0AAF0QWD8_SOLVR</name>
<dbReference type="InterPro" id="IPR036691">
    <property type="entry name" value="Endo/exonu/phosph_ase_sf"/>
</dbReference>
<dbReference type="PANTHER" id="PTHR33710:SF35">
    <property type="entry name" value="RNA-DIRECTED DNA POLYMERASE (REVERSE TRANSCRIPTASE)_ RIBONUCLEASE H"/>
    <property type="match status" value="1"/>
</dbReference>